<keyword evidence="5" id="KW-0406">Ion transport</keyword>
<reference evidence="11 12" key="1">
    <citation type="submission" date="2024-02" db="EMBL/GenBank/DDBJ databases">
        <title>Adaptive strategies in a cosmopolitan and abundant soil bacterium.</title>
        <authorList>
            <person name="Carini P."/>
        </authorList>
    </citation>
    <scope>NUCLEOTIDE SEQUENCE [LARGE SCALE GENOMIC DNA]</scope>
    <source>
        <strain evidence="11 12">AZCC 1608</strain>
    </source>
</reference>
<dbReference type="CDD" id="cd00400">
    <property type="entry name" value="Voltage_gated_ClC"/>
    <property type="match status" value="1"/>
</dbReference>
<dbReference type="PANTHER" id="PTHR43427:SF6">
    <property type="entry name" value="CHLORIDE CHANNEL PROTEIN CLC-E"/>
    <property type="match status" value="1"/>
</dbReference>
<proteinExistence type="predicted"/>
<feature type="transmembrane region" description="Helical" evidence="10">
    <location>
        <begin position="455"/>
        <end position="472"/>
    </location>
</feature>
<dbReference type="InterPro" id="IPR050368">
    <property type="entry name" value="ClC-type_chloride_channel"/>
</dbReference>
<keyword evidence="12" id="KW-1185">Reference proteome</keyword>
<dbReference type="PRINTS" id="PR00762">
    <property type="entry name" value="CLCHANNEL"/>
</dbReference>
<feature type="transmembrane region" description="Helical" evidence="10">
    <location>
        <begin position="126"/>
        <end position="145"/>
    </location>
</feature>
<feature type="transmembrane region" description="Helical" evidence="10">
    <location>
        <begin position="218"/>
        <end position="243"/>
    </location>
</feature>
<evidence type="ECO:0000256" key="4">
    <source>
        <dbReference type="ARBA" id="ARBA00022989"/>
    </source>
</evidence>
<evidence type="ECO:0000256" key="6">
    <source>
        <dbReference type="ARBA" id="ARBA00023136"/>
    </source>
</evidence>
<dbReference type="SUPFAM" id="SSF54631">
    <property type="entry name" value="CBS-domain pair"/>
    <property type="match status" value="1"/>
</dbReference>
<keyword evidence="2" id="KW-0813">Transport</keyword>
<evidence type="ECO:0000256" key="9">
    <source>
        <dbReference type="ARBA" id="ARBA00023303"/>
    </source>
</evidence>
<evidence type="ECO:0000256" key="7">
    <source>
        <dbReference type="ARBA" id="ARBA00023173"/>
    </source>
</evidence>
<dbReference type="InterPro" id="IPR046342">
    <property type="entry name" value="CBS_dom_sf"/>
</dbReference>
<dbReference type="InterPro" id="IPR014743">
    <property type="entry name" value="Cl-channel_core"/>
</dbReference>
<feature type="transmembrane region" description="Helical" evidence="10">
    <location>
        <begin position="331"/>
        <end position="349"/>
    </location>
</feature>
<organism evidence="11 12">
    <name type="scientific">Bradyrhizobium algeriense</name>
    <dbReference type="NCBI Taxonomy" id="634784"/>
    <lineage>
        <taxon>Bacteria</taxon>
        <taxon>Pseudomonadati</taxon>
        <taxon>Pseudomonadota</taxon>
        <taxon>Alphaproteobacteria</taxon>
        <taxon>Hyphomicrobiales</taxon>
        <taxon>Nitrobacteraceae</taxon>
        <taxon>Bradyrhizobium</taxon>
    </lineage>
</organism>
<comment type="subcellular location">
    <subcellularLocation>
        <location evidence="1">Membrane</location>
        <topology evidence="1">Multi-pass membrane protein</topology>
    </subcellularLocation>
</comment>
<evidence type="ECO:0000313" key="12">
    <source>
        <dbReference type="Proteomes" id="UP001364224"/>
    </source>
</evidence>
<protein>
    <submittedName>
        <fullName evidence="11">CIC family chloride channel protein</fullName>
    </submittedName>
</protein>
<feature type="transmembrane region" description="Helical" evidence="10">
    <location>
        <begin position="77"/>
        <end position="106"/>
    </location>
</feature>
<keyword evidence="8" id="KW-0868">Chloride</keyword>
<feature type="transmembrane region" description="Helical" evidence="10">
    <location>
        <begin position="387"/>
        <end position="404"/>
    </location>
</feature>
<evidence type="ECO:0000256" key="5">
    <source>
        <dbReference type="ARBA" id="ARBA00023065"/>
    </source>
</evidence>
<dbReference type="SUPFAM" id="SSF81340">
    <property type="entry name" value="Clc chloride channel"/>
    <property type="match status" value="1"/>
</dbReference>
<evidence type="ECO:0000256" key="8">
    <source>
        <dbReference type="ARBA" id="ARBA00023214"/>
    </source>
</evidence>
<dbReference type="Proteomes" id="UP001364224">
    <property type="component" value="Unassembled WGS sequence"/>
</dbReference>
<dbReference type="EMBL" id="JAZHRV010000001">
    <property type="protein sequence ID" value="MEH2558685.1"/>
    <property type="molecule type" value="Genomic_DNA"/>
</dbReference>
<feature type="transmembrane region" description="Helical" evidence="10">
    <location>
        <begin position="424"/>
        <end position="448"/>
    </location>
</feature>
<name>A0ABU8BJF8_9BRAD</name>
<dbReference type="Gene3D" id="1.10.3080.10">
    <property type="entry name" value="Clc chloride channel"/>
    <property type="match status" value="1"/>
</dbReference>
<keyword evidence="9" id="KW-0407">Ion channel</keyword>
<gene>
    <name evidence="11" type="ORF">V1286_006214</name>
</gene>
<evidence type="ECO:0000256" key="10">
    <source>
        <dbReference type="SAM" id="Phobius"/>
    </source>
</evidence>
<evidence type="ECO:0000256" key="3">
    <source>
        <dbReference type="ARBA" id="ARBA00022692"/>
    </source>
</evidence>
<feature type="transmembrane region" description="Helical" evidence="10">
    <location>
        <begin position="355"/>
        <end position="375"/>
    </location>
</feature>
<keyword evidence="6 10" id="KW-0472">Membrane</keyword>
<accession>A0ABU8BJF8</accession>
<comment type="caution">
    <text evidence="11">The sequence shown here is derived from an EMBL/GenBank/DDBJ whole genome shotgun (WGS) entry which is preliminary data.</text>
</comment>
<evidence type="ECO:0000256" key="2">
    <source>
        <dbReference type="ARBA" id="ARBA00022448"/>
    </source>
</evidence>
<dbReference type="Pfam" id="PF00654">
    <property type="entry name" value="Voltage_CLC"/>
    <property type="match status" value="1"/>
</dbReference>
<keyword evidence="7" id="KW-0869">Chloride channel</keyword>
<evidence type="ECO:0000256" key="1">
    <source>
        <dbReference type="ARBA" id="ARBA00004141"/>
    </source>
</evidence>
<keyword evidence="4 10" id="KW-1133">Transmembrane helix</keyword>
<evidence type="ECO:0000313" key="11">
    <source>
        <dbReference type="EMBL" id="MEH2558685.1"/>
    </source>
</evidence>
<dbReference type="PANTHER" id="PTHR43427">
    <property type="entry name" value="CHLORIDE CHANNEL PROTEIN CLC-E"/>
    <property type="match status" value="1"/>
</dbReference>
<keyword evidence="3 10" id="KW-0812">Transmembrane</keyword>
<dbReference type="InterPro" id="IPR001807">
    <property type="entry name" value="ClC"/>
</dbReference>
<feature type="transmembrane region" description="Helical" evidence="10">
    <location>
        <begin position="292"/>
        <end position="310"/>
    </location>
</feature>
<sequence>MRLAYYRQRDGIVKSVPGLIRHCHRSARICNMAVKTAKPDGQASFSRWRTSKMATPSRYLEAPRRLRAFVRAHETSLVVLAAMIGTIGGLVVLAMSVAVAALHALLFNISTTERLSSQPSVETLRAVLVPSLGGLLLGGALLLLLRWRPAREIDPIEANALHGGRMSFRGSVIVALQTTWSSGVGASVGLEAGYTQLASGLAASLGRGFHLRRADQRIMVGCGAAAAISGAFGAPLAGAFYAFELVIGGYTSASLTPVGVAAVAGYFVTHGFEDLSLGISVGPVGDVVGRDLAVAALLGILAALFGILIMRGVALCETGLAKTRLWPPLRPALGGLAVGLLALLTPQVMSSGHGALHFSGLVSMPLQIIAGVFALKALASIISLGSGFRGGLFFATLFMGALGGRLYAAGVDLVWPGLALDPNVYAVIGMSALSASVIGGPLTMSFIALESTGNLWLTTVVLVAVMISTQITRELFGYSFATWRLHLRGETIRSAADVGWIRDLTVRRLMRSDVATVDAGIGIEDFRVKFPLGSKTQVVAVDATGRYVGLAVVAEAHAPDIDATRGLIGILHHRDVVLHPVMNIQEAIAVFDAAEAESLAVVEAGGEHRPVGILTEAHAMRRYAEESDKRRREAIGEV</sequence>